<keyword evidence="3" id="KW-1185">Reference proteome</keyword>
<dbReference type="AlphaFoldDB" id="A0A8H6CE95"/>
<evidence type="ECO:0000256" key="1">
    <source>
        <dbReference type="SAM" id="MobiDB-lite"/>
    </source>
</evidence>
<feature type="compositionally biased region" description="Low complexity" evidence="1">
    <location>
        <begin position="107"/>
        <end position="118"/>
    </location>
</feature>
<evidence type="ECO:0000313" key="2">
    <source>
        <dbReference type="EMBL" id="KAF6221923.1"/>
    </source>
</evidence>
<feature type="compositionally biased region" description="Basic residues" evidence="1">
    <location>
        <begin position="198"/>
        <end position="211"/>
    </location>
</feature>
<reference evidence="2 3" key="1">
    <citation type="journal article" date="2020" name="Genomics">
        <title>Complete, high-quality genomes from long-read metagenomic sequencing of two wolf lichen thalli reveals enigmatic genome architecture.</title>
        <authorList>
            <person name="McKenzie S.K."/>
            <person name="Walston R.F."/>
            <person name="Allen J.L."/>
        </authorList>
    </citation>
    <scope>NUCLEOTIDE SEQUENCE [LARGE SCALE GENOMIC DNA]</scope>
    <source>
        <strain evidence="2">WasteWater1</strain>
    </source>
</reference>
<dbReference type="EMBL" id="JACCJB010000013">
    <property type="protein sequence ID" value="KAF6221923.1"/>
    <property type="molecule type" value="Genomic_DNA"/>
</dbReference>
<feature type="compositionally biased region" description="Basic and acidic residues" evidence="1">
    <location>
        <begin position="213"/>
        <end position="223"/>
    </location>
</feature>
<comment type="caution">
    <text evidence="2">The sequence shown here is derived from an EMBL/GenBank/DDBJ whole genome shotgun (WGS) entry which is preliminary data.</text>
</comment>
<feature type="region of interest" description="Disordered" evidence="1">
    <location>
        <begin position="198"/>
        <end position="223"/>
    </location>
</feature>
<name>A0A8H6CE95_9LECA</name>
<evidence type="ECO:0000313" key="3">
    <source>
        <dbReference type="Proteomes" id="UP000593566"/>
    </source>
</evidence>
<dbReference type="Proteomes" id="UP000593566">
    <property type="component" value="Unassembled WGS sequence"/>
</dbReference>
<accession>A0A8H6CE95</accession>
<dbReference type="GeneID" id="59330305"/>
<organism evidence="2 3">
    <name type="scientific">Letharia lupina</name>
    <dbReference type="NCBI Taxonomy" id="560253"/>
    <lineage>
        <taxon>Eukaryota</taxon>
        <taxon>Fungi</taxon>
        <taxon>Dikarya</taxon>
        <taxon>Ascomycota</taxon>
        <taxon>Pezizomycotina</taxon>
        <taxon>Lecanoromycetes</taxon>
        <taxon>OSLEUM clade</taxon>
        <taxon>Lecanoromycetidae</taxon>
        <taxon>Lecanorales</taxon>
        <taxon>Lecanorineae</taxon>
        <taxon>Parmeliaceae</taxon>
        <taxon>Letharia</taxon>
    </lineage>
</organism>
<proteinExistence type="predicted"/>
<feature type="region of interest" description="Disordered" evidence="1">
    <location>
        <begin position="86"/>
        <end position="118"/>
    </location>
</feature>
<gene>
    <name evidence="2" type="ORF">HO133_001891</name>
</gene>
<dbReference type="RefSeq" id="XP_037151358.1">
    <property type="nucleotide sequence ID" value="XM_037292819.1"/>
</dbReference>
<protein>
    <submittedName>
        <fullName evidence="2">Uncharacterized protein</fullName>
    </submittedName>
</protein>
<sequence>MPLEAARGTHPTTFVRDITQPEEFKVYTDYDAYAHSTGEDENKVNLAEGEADSITVSAGNDQNPPSMHPAASVLEYDQANTYNYLSGRLPQTADSPLISPTPPTPTSGPSTHAPAQLPLPQFQPASMQVGNPTQMPATPAPIHPLPIPWHPLHETIPGMTLGWTTCNTDHRRHKRCDHGLDGRIDPVLAAMPHKVMANRKSWRTKKSKCTKMGRSEGTRQKAL</sequence>